<dbReference type="SMART" id="SM00336">
    <property type="entry name" value="BBOX"/>
    <property type="match status" value="2"/>
</dbReference>
<keyword evidence="1" id="KW-0863">Zinc-finger</keyword>
<accession>A0A8B6GMZ4</accession>
<dbReference type="CDD" id="cd19756">
    <property type="entry name" value="Bbox2"/>
    <property type="match status" value="1"/>
</dbReference>
<feature type="domain" description="B box-type" evidence="3">
    <location>
        <begin position="76"/>
        <end position="117"/>
    </location>
</feature>
<dbReference type="OrthoDB" id="264520at2759"/>
<dbReference type="InterPro" id="IPR000315">
    <property type="entry name" value="Znf_B-box"/>
</dbReference>
<dbReference type="EMBL" id="UYJE01008684">
    <property type="protein sequence ID" value="VDI66211.1"/>
    <property type="molecule type" value="Genomic_DNA"/>
</dbReference>
<dbReference type="PANTHER" id="PTHR25462:SF296">
    <property type="entry name" value="MEIOTIC P26, ISOFORM F"/>
    <property type="match status" value="1"/>
</dbReference>
<evidence type="ECO:0000313" key="5">
    <source>
        <dbReference type="Proteomes" id="UP000596742"/>
    </source>
</evidence>
<reference evidence="4" key="1">
    <citation type="submission" date="2018-11" db="EMBL/GenBank/DDBJ databases">
        <authorList>
            <person name="Alioto T."/>
            <person name="Alioto T."/>
        </authorList>
    </citation>
    <scope>NUCLEOTIDE SEQUENCE</scope>
</reference>
<dbReference type="Proteomes" id="UP000596742">
    <property type="component" value="Unassembled WGS sequence"/>
</dbReference>
<feature type="coiled-coil region" evidence="2">
    <location>
        <begin position="164"/>
        <end position="224"/>
    </location>
</feature>
<protein>
    <recommendedName>
        <fullName evidence="3">B box-type domain-containing protein</fullName>
    </recommendedName>
</protein>
<evidence type="ECO:0000256" key="2">
    <source>
        <dbReference type="SAM" id="Coils"/>
    </source>
</evidence>
<gene>
    <name evidence="4" type="ORF">MGAL_10B090715</name>
</gene>
<keyword evidence="1" id="KW-0862">Zinc</keyword>
<dbReference type="PANTHER" id="PTHR25462">
    <property type="entry name" value="BONUS, ISOFORM C-RELATED"/>
    <property type="match status" value="1"/>
</dbReference>
<name>A0A8B6GMZ4_MYTGA</name>
<dbReference type="Gene3D" id="3.30.160.60">
    <property type="entry name" value="Classic Zinc Finger"/>
    <property type="match status" value="1"/>
</dbReference>
<dbReference type="PROSITE" id="PS50119">
    <property type="entry name" value="ZF_BBOX"/>
    <property type="match status" value="2"/>
</dbReference>
<keyword evidence="5" id="KW-1185">Reference proteome</keyword>
<comment type="caution">
    <text evidence="4">The sequence shown here is derived from an EMBL/GenBank/DDBJ whole genome shotgun (WGS) entry which is preliminary data.</text>
</comment>
<evidence type="ECO:0000313" key="4">
    <source>
        <dbReference type="EMBL" id="VDI66211.1"/>
    </source>
</evidence>
<feature type="domain" description="B box-type" evidence="3">
    <location>
        <begin position="11"/>
        <end position="60"/>
    </location>
</feature>
<evidence type="ECO:0000259" key="3">
    <source>
        <dbReference type="PROSITE" id="PS50119"/>
    </source>
</evidence>
<keyword evidence="1" id="KW-0479">Metal-binding</keyword>
<dbReference type="Gene3D" id="4.10.830.40">
    <property type="match status" value="1"/>
</dbReference>
<sequence>MALSKSLSQEQIQITCQLCEIPNKKILWKCKDCDLLMCGNCRENIHSKVKTSGDHQIMNISDIGTNENGENENVILSNIKCKTHQHHTCCLFCKECSKVVCPICITDAHNGHKLQNLIEAYDEKIKHSNDRQEQIILMLEEIGMRQKELTEIESDRHLKHREAKQAIQVEKETLVETMNRCEEELFKQLDRELETSDLYVDREKRQLEKAKVSLIERRENALKLNSFVQILEHQLGSDNELLPTRTDKGYNISHFVPATTKFLNLGTLKTDTMIALQKTPMANVIMKVEKKAKTELRSIHSIVICNDNPIWIADSKNGILQKVVLGEEDILILLNIQLVVFSMVVVPSGDLLLATGDSVLKNINPKTGTQTNSIYSVYDQIITAVHLTEKNELIIGS</sequence>
<dbReference type="AlphaFoldDB" id="A0A8B6GMZ4"/>
<keyword evidence="2" id="KW-0175">Coiled coil</keyword>
<organism evidence="4 5">
    <name type="scientific">Mytilus galloprovincialis</name>
    <name type="common">Mediterranean mussel</name>
    <dbReference type="NCBI Taxonomy" id="29158"/>
    <lineage>
        <taxon>Eukaryota</taxon>
        <taxon>Metazoa</taxon>
        <taxon>Spiralia</taxon>
        <taxon>Lophotrochozoa</taxon>
        <taxon>Mollusca</taxon>
        <taxon>Bivalvia</taxon>
        <taxon>Autobranchia</taxon>
        <taxon>Pteriomorphia</taxon>
        <taxon>Mytilida</taxon>
        <taxon>Mytiloidea</taxon>
        <taxon>Mytilidae</taxon>
        <taxon>Mytilinae</taxon>
        <taxon>Mytilus</taxon>
    </lineage>
</organism>
<dbReference type="SUPFAM" id="SSF101898">
    <property type="entry name" value="NHL repeat"/>
    <property type="match status" value="1"/>
</dbReference>
<dbReference type="CDD" id="cd19757">
    <property type="entry name" value="Bbox1"/>
    <property type="match status" value="1"/>
</dbReference>
<dbReference type="InterPro" id="IPR047153">
    <property type="entry name" value="TRIM45/56/19-like"/>
</dbReference>
<dbReference type="SUPFAM" id="SSF57845">
    <property type="entry name" value="B-box zinc-binding domain"/>
    <property type="match status" value="1"/>
</dbReference>
<proteinExistence type="predicted"/>
<dbReference type="GO" id="GO:0008270">
    <property type="term" value="F:zinc ion binding"/>
    <property type="evidence" value="ECO:0007669"/>
    <property type="project" value="UniProtKB-KW"/>
</dbReference>
<evidence type="ECO:0000256" key="1">
    <source>
        <dbReference type="PROSITE-ProRule" id="PRU00024"/>
    </source>
</evidence>